<dbReference type="AlphaFoldDB" id="A0A9W6WVB1"/>
<reference evidence="4" key="1">
    <citation type="submission" date="2023-04" db="EMBL/GenBank/DDBJ databases">
        <title>Phytophthora fragariaefolia NBRC 109709.</title>
        <authorList>
            <person name="Ichikawa N."/>
            <person name="Sato H."/>
            <person name="Tonouchi N."/>
        </authorList>
    </citation>
    <scope>NUCLEOTIDE SEQUENCE</scope>
    <source>
        <strain evidence="4">NBRC 109709</strain>
    </source>
</reference>
<dbReference type="Gene3D" id="2.40.50.40">
    <property type="match status" value="1"/>
</dbReference>
<feature type="compositionally biased region" description="Basic residues" evidence="1">
    <location>
        <begin position="244"/>
        <end position="254"/>
    </location>
</feature>
<dbReference type="OrthoDB" id="433924at2759"/>
<feature type="region of interest" description="Disordered" evidence="1">
    <location>
        <begin position="231"/>
        <end position="350"/>
    </location>
</feature>
<feature type="domain" description="Chromo" evidence="2">
    <location>
        <begin position="390"/>
        <end position="447"/>
    </location>
</feature>
<dbReference type="Proteomes" id="UP001165121">
    <property type="component" value="Unassembled WGS sequence"/>
</dbReference>
<dbReference type="PROSITE" id="PS50013">
    <property type="entry name" value="CHROMO_2"/>
    <property type="match status" value="1"/>
</dbReference>
<dbReference type="GO" id="GO:0003676">
    <property type="term" value="F:nucleic acid binding"/>
    <property type="evidence" value="ECO:0007669"/>
    <property type="project" value="InterPro"/>
</dbReference>
<dbReference type="InterPro" id="IPR056924">
    <property type="entry name" value="SH3_Tf2-1"/>
</dbReference>
<evidence type="ECO:0000313" key="4">
    <source>
        <dbReference type="EMBL" id="GMF17663.1"/>
    </source>
</evidence>
<accession>A0A9W6WVB1</accession>
<dbReference type="PANTHER" id="PTHR37984:SF5">
    <property type="entry name" value="PROTEIN NYNRIN-LIKE"/>
    <property type="match status" value="1"/>
</dbReference>
<protein>
    <submittedName>
        <fullName evidence="4">Unnamed protein product</fullName>
    </submittedName>
</protein>
<dbReference type="SUPFAM" id="SSF53098">
    <property type="entry name" value="Ribonuclease H-like"/>
    <property type="match status" value="1"/>
</dbReference>
<dbReference type="EMBL" id="BSXT01000104">
    <property type="protein sequence ID" value="GMF17663.1"/>
    <property type="molecule type" value="Genomic_DNA"/>
</dbReference>
<dbReference type="InterPro" id="IPR050951">
    <property type="entry name" value="Retrovirus_Pol_polyprotein"/>
</dbReference>
<evidence type="ECO:0000256" key="1">
    <source>
        <dbReference type="SAM" id="MobiDB-lite"/>
    </source>
</evidence>
<evidence type="ECO:0000259" key="3">
    <source>
        <dbReference type="PROSITE" id="PS50994"/>
    </source>
</evidence>
<dbReference type="GO" id="GO:0015074">
    <property type="term" value="P:DNA integration"/>
    <property type="evidence" value="ECO:0007669"/>
    <property type="project" value="InterPro"/>
</dbReference>
<dbReference type="PANTHER" id="PTHR37984">
    <property type="entry name" value="PROTEIN CBG26694"/>
    <property type="match status" value="1"/>
</dbReference>
<evidence type="ECO:0000313" key="5">
    <source>
        <dbReference type="Proteomes" id="UP001165121"/>
    </source>
</evidence>
<dbReference type="PROSITE" id="PS50994">
    <property type="entry name" value="INTEGRASE"/>
    <property type="match status" value="1"/>
</dbReference>
<sequence length="447" mass="48843">MFTADHPQTDGHPERVNRVLEAIFRSVCAAEPTKWSTLLPQVEFALNNAVHSSTGFTPFYVSGLRHPRTPLPLPRASNLARGEANAEAPRGLKGLRTSVKRNILSFNEIGAAVRQRVREAMAAAQDSQKEHSDRHGRANTQVFQEEEQVLLNAKNLPTSVVSAVGSTKLRPRFIGPFTVFGVHGHAYTLDLSSAMATHPTFYVGCAVRSVSTPAPAKEELLELVANALRHYSTGQSPGGDRRSRMARLKQRSRPVSRAPRTRNVAPPRRSPRIATVDSTPDLVRDQGGPPARASPAHGVADDASPQGHRDQPQRGTQRSEDDHAASPSPPAGHPEVADSFPQPTADHPDFRSLRKAGLHRAIPASDAERLDPPLHPAPTPLLGTGGVPYFHVEKILRHRGRNGNYQYLVKWRGYTDSDNSLEPGSRFEEDSADLVAAFEQAHEAGRR</sequence>
<dbReference type="Pfam" id="PF00385">
    <property type="entry name" value="Chromo"/>
    <property type="match status" value="1"/>
</dbReference>
<dbReference type="InterPro" id="IPR036397">
    <property type="entry name" value="RNaseH_sf"/>
</dbReference>
<dbReference type="InterPro" id="IPR016197">
    <property type="entry name" value="Chromo-like_dom_sf"/>
</dbReference>
<feature type="compositionally biased region" description="Basic and acidic residues" evidence="1">
    <location>
        <begin position="307"/>
        <end position="324"/>
    </location>
</feature>
<feature type="domain" description="Integrase catalytic" evidence="3">
    <location>
        <begin position="1"/>
        <end position="66"/>
    </location>
</feature>
<dbReference type="SMART" id="SM00298">
    <property type="entry name" value="CHROMO"/>
    <property type="match status" value="1"/>
</dbReference>
<dbReference type="InterPro" id="IPR012337">
    <property type="entry name" value="RNaseH-like_sf"/>
</dbReference>
<proteinExistence type="predicted"/>
<evidence type="ECO:0000259" key="2">
    <source>
        <dbReference type="PROSITE" id="PS50013"/>
    </source>
</evidence>
<name>A0A9W6WVB1_9STRA</name>
<dbReference type="Pfam" id="PF24626">
    <property type="entry name" value="SH3_Tf2-1"/>
    <property type="match status" value="1"/>
</dbReference>
<gene>
    <name evidence="4" type="ORF">Pfra01_000129500</name>
</gene>
<comment type="caution">
    <text evidence="4">The sequence shown here is derived from an EMBL/GenBank/DDBJ whole genome shotgun (WGS) entry which is preliminary data.</text>
</comment>
<dbReference type="CDD" id="cd00024">
    <property type="entry name" value="CD_CSD"/>
    <property type="match status" value="1"/>
</dbReference>
<organism evidence="4 5">
    <name type="scientific">Phytophthora fragariaefolia</name>
    <dbReference type="NCBI Taxonomy" id="1490495"/>
    <lineage>
        <taxon>Eukaryota</taxon>
        <taxon>Sar</taxon>
        <taxon>Stramenopiles</taxon>
        <taxon>Oomycota</taxon>
        <taxon>Peronosporomycetes</taxon>
        <taxon>Peronosporales</taxon>
        <taxon>Peronosporaceae</taxon>
        <taxon>Phytophthora</taxon>
    </lineage>
</organism>
<dbReference type="InterPro" id="IPR000953">
    <property type="entry name" value="Chromo/chromo_shadow_dom"/>
</dbReference>
<keyword evidence="5" id="KW-1185">Reference proteome</keyword>
<dbReference type="Gene3D" id="3.30.420.10">
    <property type="entry name" value="Ribonuclease H-like superfamily/Ribonuclease H"/>
    <property type="match status" value="1"/>
</dbReference>
<dbReference type="SUPFAM" id="SSF54160">
    <property type="entry name" value="Chromo domain-like"/>
    <property type="match status" value="1"/>
</dbReference>
<dbReference type="InterPro" id="IPR001584">
    <property type="entry name" value="Integrase_cat-core"/>
</dbReference>
<dbReference type="InterPro" id="IPR023780">
    <property type="entry name" value="Chromo_domain"/>
</dbReference>